<keyword evidence="3" id="KW-1185">Reference proteome</keyword>
<evidence type="ECO:0000313" key="3">
    <source>
        <dbReference type="Proteomes" id="UP000307756"/>
    </source>
</evidence>
<evidence type="ECO:0000313" key="2">
    <source>
        <dbReference type="EMBL" id="TKC17122.1"/>
    </source>
</evidence>
<dbReference type="Proteomes" id="UP000307756">
    <property type="component" value="Unassembled WGS sequence"/>
</dbReference>
<accession>A0A4U1D449</accession>
<feature type="transmembrane region" description="Helical" evidence="1">
    <location>
        <begin position="69"/>
        <end position="87"/>
    </location>
</feature>
<sequence>MTILFLTAINFLTSTEHLWFIYPGFVLLLFPICSICLLKKQYKLLSMVGSLWILIFLIVVNYLDKPDLPWVLYVIAPVLMWPILVMLDKKAKTMFVAVSGCLGIILYYVCLNVFLSPQYPWAIFPAFVVIWWPLMLYHLTRRTYYQLSVHGSGLISIFFITVNVISTPNNIWAVYPIFAVLWWPLSMYYFGQSRRSKG</sequence>
<dbReference type="EMBL" id="SWBM01000002">
    <property type="protein sequence ID" value="TKC17122.1"/>
    <property type="molecule type" value="Genomic_DNA"/>
</dbReference>
<feature type="transmembrane region" description="Helical" evidence="1">
    <location>
        <begin position="94"/>
        <end position="115"/>
    </location>
</feature>
<keyword evidence="1" id="KW-0812">Transmembrane</keyword>
<proteinExistence type="predicted"/>
<evidence type="ECO:0000256" key="1">
    <source>
        <dbReference type="SAM" id="Phobius"/>
    </source>
</evidence>
<feature type="transmembrane region" description="Helical" evidence="1">
    <location>
        <begin position="147"/>
        <end position="165"/>
    </location>
</feature>
<gene>
    <name evidence="2" type="ORF">FA727_11875</name>
</gene>
<comment type="caution">
    <text evidence="2">The sequence shown here is derived from an EMBL/GenBank/DDBJ whole genome shotgun (WGS) entry which is preliminary data.</text>
</comment>
<keyword evidence="1" id="KW-0472">Membrane</keyword>
<name>A0A4U1D449_9BACI</name>
<keyword evidence="1" id="KW-1133">Transmembrane helix</keyword>
<feature type="transmembrane region" description="Helical" evidence="1">
    <location>
        <begin position="171"/>
        <end position="190"/>
    </location>
</feature>
<reference evidence="2 3" key="1">
    <citation type="journal article" date="2011" name="J. Microbiol.">
        <title>Bacillus kyonggiensis sp. nov., isolated from soil of a lettuce field.</title>
        <authorList>
            <person name="Dong K."/>
            <person name="Lee S."/>
        </authorList>
    </citation>
    <scope>NUCLEOTIDE SEQUENCE [LARGE SCALE GENOMIC DNA]</scope>
    <source>
        <strain evidence="2 3">NB22</strain>
    </source>
</reference>
<feature type="transmembrane region" description="Helical" evidence="1">
    <location>
        <begin position="45"/>
        <end position="63"/>
    </location>
</feature>
<feature type="transmembrane region" description="Helical" evidence="1">
    <location>
        <begin position="20"/>
        <end position="38"/>
    </location>
</feature>
<dbReference type="AlphaFoldDB" id="A0A4U1D449"/>
<organism evidence="2 3">
    <name type="scientific">Robertmurraya kyonggiensis</name>
    <dbReference type="NCBI Taxonomy" id="1037680"/>
    <lineage>
        <taxon>Bacteria</taxon>
        <taxon>Bacillati</taxon>
        <taxon>Bacillota</taxon>
        <taxon>Bacilli</taxon>
        <taxon>Bacillales</taxon>
        <taxon>Bacillaceae</taxon>
        <taxon>Robertmurraya</taxon>
    </lineage>
</organism>
<feature type="transmembrane region" description="Helical" evidence="1">
    <location>
        <begin position="121"/>
        <end position="140"/>
    </location>
</feature>
<protein>
    <submittedName>
        <fullName evidence="2">Uncharacterized protein</fullName>
    </submittedName>
</protein>
<dbReference type="OrthoDB" id="2360867at2"/>